<dbReference type="PROSITE" id="PS00678">
    <property type="entry name" value="WD_REPEATS_1"/>
    <property type="match status" value="1"/>
</dbReference>
<keyword evidence="2" id="KW-0677">Repeat</keyword>
<feature type="repeat" description="WD" evidence="3">
    <location>
        <begin position="266"/>
        <end position="307"/>
    </location>
</feature>
<feature type="repeat" description="WD" evidence="3">
    <location>
        <begin position="308"/>
        <end position="345"/>
    </location>
</feature>
<dbReference type="SUPFAM" id="SSF50998">
    <property type="entry name" value="Quinoprotein alcohol dehydrogenase-like"/>
    <property type="match status" value="1"/>
</dbReference>
<proteinExistence type="predicted"/>
<dbReference type="EMBL" id="MBAD02001054">
    <property type="protein sequence ID" value="RLN59299.1"/>
    <property type="molecule type" value="Genomic_DNA"/>
</dbReference>
<organism evidence="6 7">
    <name type="scientific">Phytophthora kernoviae</name>
    <dbReference type="NCBI Taxonomy" id="325452"/>
    <lineage>
        <taxon>Eukaryota</taxon>
        <taxon>Sar</taxon>
        <taxon>Stramenopiles</taxon>
        <taxon>Oomycota</taxon>
        <taxon>Peronosporomycetes</taxon>
        <taxon>Peronosporales</taxon>
        <taxon>Peronosporaceae</taxon>
        <taxon>Phytophthora</taxon>
    </lineage>
</organism>
<dbReference type="Gene3D" id="2.130.10.10">
    <property type="entry name" value="YVTN repeat-like/Quinoprotein amine dehydrogenase"/>
    <property type="match status" value="2"/>
</dbReference>
<keyword evidence="1 3" id="KW-0853">WD repeat</keyword>
<dbReference type="InterPro" id="IPR001680">
    <property type="entry name" value="WD40_rpt"/>
</dbReference>
<comment type="caution">
    <text evidence="6">The sequence shown here is derived from an EMBL/GenBank/DDBJ whole genome shotgun (WGS) entry which is preliminary data.</text>
</comment>
<evidence type="ECO:0000256" key="1">
    <source>
        <dbReference type="ARBA" id="ARBA00022574"/>
    </source>
</evidence>
<dbReference type="PROSITE" id="PS50294">
    <property type="entry name" value="WD_REPEATS_REGION"/>
    <property type="match status" value="2"/>
</dbReference>
<dbReference type="InterPro" id="IPR015943">
    <property type="entry name" value="WD40/YVTN_repeat-like_dom_sf"/>
</dbReference>
<evidence type="ECO:0000256" key="3">
    <source>
        <dbReference type="PROSITE-ProRule" id="PRU00221"/>
    </source>
</evidence>
<dbReference type="InterPro" id="IPR011047">
    <property type="entry name" value="Quinoprotein_ADH-like_sf"/>
</dbReference>
<dbReference type="Proteomes" id="UP000284657">
    <property type="component" value="Unassembled WGS sequence"/>
</dbReference>
<accession>A0A3F2S4Q9</accession>
<gene>
    <name evidence="5" type="ORF">BBJ29_009106</name>
    <name evidence="6" type="ORF">BBP00_00000323</name>
</gene>
<dbReference type="GO" id="GO:0005929">
    <property type="term" value="C:cilium"/>
    <property type="evidence" value="ECO:0007669"/>
    <property type="project" value="UniProtKB-ARBA"/>
</dbReference>
<evidence type="ECO:0000313" key="7">
    <source>
        <dbReference type="Proteomes" id="UP000277300"/>
    </source>
</evidence>
<evidence type="ECO:0000259" key="4">
    <source>
        <dbReference type="PROSITE" id="PS50181"/>
    </source>
</evidence>
<evidence type="ECO:0000256" key="2">
    <source>
        <dbReference type="ARBA" id="ARBA00022737"/>
    </source>
</evidence>
<dbReference type="EMBL" id="MBDO02000004">
    <property type="protein sequence ID" value="RLN69461.1"/>
    <property type="molecule type" value="Genomic_DNA"/>
</dbReference>
<dbReference type="Proteomes" id="UP000277300">
    <property type="component" value="Unassembled WGS sequence"/>
</dbReference>
<dbReference type="SMART" id="SM00320">
    <property type="entry name" value="WD40"/>
    <property type="match status" value="5"/>
</dbReference>
<dbReference type="PROSITE" id="PS50181">
    <property type="entry name" value="FBOX"/>
    <property type="match status" value="1"/>
</dbReference>
<dbReference type="Pfam" id="PF00400">
    <property type="entry name" value="WD40"/>
    <property type="match status" value="3"/>
</dbReference>
<feature type="domain" description="F-box" evidence="4">
    <location>
        <begin position="1"/>
        <end position="53"/>
    </location>
</feature>
<dbReference type="InterPro" id="IPR019775">
    <property type="entry name" value="WD40_repeat_CS"/>
</dbReference>
<reference evidence="7 8" key="1">
    <citation type="submission" date="2018-07" db="EMBL/GenBank/DDBJ databases">
        <title>Genome sequencing of oomycete isolates from Chile give support for New Zealand origin for Phytophthora kernoviae and make available the first Nothophytophthora sp. genome.</title>
        <authorList>
            <person name="Studholme D.J."/>
            <person name="Sanfuentes E."/>
            <person name="Panda P."/>
            <person name="Hill R."/>
            <person name="Sambles C."/>
            <person name="Grant M."/>
            <person name="Williams N.M."/>
            <person name="Mcdougal R.L."/>
        </authorList>
    </citation>
    <scope>NUCLEOTIDE SEQUENCE [LARGE SCALE GENOMIC DNA]</scope>
    <source>
        <strain evidence="6">Chile6</strain>
        <strain evidence="5">Chile7</strain>
    </source>
</reference>
<dbReference type="InterPro" id="IPR001810">
    <property type="entry name" value="F-box_dom"/>
</dbReference>
<dbReference type="PANTHER" id="PTHR13720:SF39">
    <property type="entry name" value="F-BOX DOMAIN-CONTAINING PROTEIN"/>
    <property type="match status" value="1"/>
</dbReference>
<dbReference type="AlphaFoldDB" id="A0A3F2S4Q9"/>
<sequence>MGLCDLPCDLLAATLQFADHSTLLQLESVCRHVQDVIVQFDDGKLGTLVYESMEYNVVKDMEVPVYSNEERLAFRLSEHDAGIAALAFSDDERLLCSVGSPEDGPRLYIWDVMTGNICATHQKISNIVTAVAFGGMARDVKRRDTANYQFATVGHRLLVIWVLNPVTGELTQSKIEQTLIRDYTCVQFSPDFETLVAGSSSGDFSVVGVKTRQLFKVVPACSCGVNSILYFDGALSSDQRLVLSAGQEKRISYWDLRIDTPVTVIQKAHEEEATCIAVAHNLDVFATGGNDRLVKLWDYNTSQLIMDGVGHSGNVRGLAFSPDDRQLVSVGDDGCVFVWNVYTDQ</sequence>
<dbReference type="PANTHER" id="PTHR13720">
    <property type="entry name" value="WD-40 REPEAT PROTEIN"/>
    <property type="match status" value="1"/>
</dbReference>
<dbReference type="PROSITE" id="PS50082">
    <property type="entry name" value="WD_REPEATS_2"/>
    <property type="match status" value="2"/>
</dbReference>
<evidence type="ECO:0000313" key="6">
    <source>
        <dbReference type="EMBL" id="RLN69461.1"/>
    </source>
</evidence>
<dbReference type="OrthoDB" id="10264376at2759"/>
<protein>
    <recommendedName>
        <fullName evidence="4">F-box domain-containing protein</fullName>
    </recommendedName>
</protein>
<evidence type="ECO:0000313" key="8">
    <source>
        <dbReference type="Proteomes" id="UP000284657"/>
    </source>
</evidence>
<name>A0A3F2S4Q9_9STRA</name>
<evidence type="ECO:0000313" key="5">
    <source>
        <dbReference type="EMBL" id="RLN59299.1"/>
    </source>
</evidence>
<dbReference type="InterPro" id="IPR050630">
    <property type="entry name" value="WD_repeat_EMAP"/>
</dbReference>